<dbReference type="Gene3D" id="2.60.40.1120">
    <property type="entry name" value="Carboxypeptidase-like, regulatory domain"/>
    <property type="match status" value="1"/>
</dbReference>
<evidence type="ECO:0000256" key="2">
    <source>
        <dbReference type="ARBA" id="ARBA00012595"/>
    </source>
</evidence>
<protein>
    <recommendedName>
        <fullName evidence="2">alpha-amylase</fullName>
        <ecNumber evidence="2">3.2.1.1</ecNumber>
    </recommendedName>
    <alternativeName>
        <fullName evidence="5">1,4-alpha-D-glucan glucanohydrolase</fullName>
    </alternativeName>
</protein>
<dbReference type="InterPro" id="IPR042837">
    <property type="entry name" value="PTX3"/>
</dbReference>
<dbReference type="GO" id="GO:0006955">
    <property type="term" value="P:immune response"/>
    <property type="evidence" value="ECO:0007669"/>
    <property type="project" value="InterPro"/>
</dbReference>
<dbReference type="GO" id="GO:0030246">
    <property type="term" value="F:carbohydrate binding"/>
    <property type="evidence" value="ECO:0007669"/>
    <property type="project" value="InterPro"/>
</dbReference>
<dbReference type="InterPro" id="IPR006558">
    <property type="entry name" value="LamG-like"/>
</dbReference>
<dbReference type="EC" id="3.2.1.1" evidence="2"/>
<evidence type="ECO:0000259" key="8">
    <source>
        <dbReference type="SMART" id="SM00560"/>
    </source>
</evidence>
<dbReference type="Gene3D" id="2.60.40.10">
    <property type="entry name" value="Immunoglobulins"/>
    <property type="match status" value="1"/>
</dbReference>
<dbReference type="SUPFAM" id="SSF49899">
    <property type="entry name" value="Concanavalin A-like lectins/glucanases"/>
    <property type="match status" value="1"/>
</dbReference>
<evidence type="ECO:0000256" key="4">
    <source>
        <dbReference type="ARBA" id="ARBA00023157"/>
    </source>
</evidence>
<evidence type="ECO:0000256" key="1">
    <source>
        <dbReference type="ARBA" id="ARBA00000548"/>
    </source>
</evidence>
<dbReference type="STRING" id="1144548.SAMN05443287_108224"/>
<feature type="signal peptide" evidence="7">
    <location>
        <begin position="1"/>
        <end position="15"/>
    </location>
</feature>
<evidence type="ECO:0000313" key="9">
    <source>
        <dbReference type="EMBL" id="SEJ84111.1"/>
    </source>
</evidence>
<keyword evidence="4" id="KW-1015">Disulfide bond</keyword>
<evidence type="ECO:0000256" key="6">
    <source>
        <dbReference type="SAM" id="MobiDB-lite"/>
    </source>
</evidence>
<dbReference type="SUPFAM" id="SSF49452">
    <property type="entry name" value="Starch-binding domain-like"/>
    <property type="match status" value="1"/>
</dbReference>
<dbReference type="Pfam" id="PF13620">
    <property type="entry name" value="CarboxypepD_reg"/>
    <property type="match status" value="1"/>
</dbReference>
<reference evidence="10" key="1">
    <citation type="submission" date="2016-10" db="EMBL/GenBank/DDBJ databases">
        <authorList>
            <person name="Varghese N."/>
            <person name="Submissions S."/>
        </authorList>
    </citation>
    <scope>NUCLEOTIDE SEQUENCE [LARGE SCALE GENOMIC DNA]</scope>
    <source>
        <strain evidence="10">CGMCC 4.7038</strain>
    </source>
</reference>
<evidence type="ECO:0000313" key="10">
    <source>
        <dbReference type="Proteomes" id="UP000198707"/>
    </source>
</evidence>
<dbReference type="GO" id="GO:0005975">
    <property type="term" value="P:carbohydrate metabolic process"/>
    <property type="evidence" value="ECO:0007669"/>
    <property type="project" value="UniProtKB-ARBA"/>
</dbReference>
<gene>
    <name evidence="9" type="ORF">SAMN05443287_108224</name>
</gene>
<evidence type="ECO:0000256" key="5">
    <source>
        <dbReference type="ARBA" id="ARBA00030238"/>
    </source>
</evidence>
<proteinExistence type="predicted"/>
<dbReference type="Gene3D" id="2.60.120.200">
    <property type="match status" value="1"/>
</dbReference>
<accession>A0A1H7C348</accession>
<dbReference type="InterPro" id="IPR013784">
    <property type="entry name" value="Carb-bd-like_fold"/>
</dbReference>
<feature type="chain" id="PRO_5038376856" description="alpha-amylase" evidence="7">
    <location>
        <begin position="16"/>
        <end position="659"/>
    </location>
</feature>
<dbReference type="InterPro" id="IPR013783">
    <property type="entry name" value="Ig-like_fold"/>
</dbReference>
<dbReference type="EMBL" id="FNYV01000008">
    <property type="protein sequence ID" value="SEJ84111.1"/>
    <property type="molecule type" value="Genomic_DNA"/>
</dbReference>
<dbReference type="GO" id="GO:0004556">
    <property type="term" value="F:alpha-amylase activity"/>
    <property type="evidence" value="ECO:0007669"/>
    <property type="project" value="UniProtKB-EC"/>
</dbReference>
<dbReference type="SMART" id="SM00560">
    <property type="entry name" value="LamGL"/>
    <property type="match status" value="1"/>
</dbReference>
<evidence type="ECO:0000256" key="7">
    <source>
        <dbReference type="SAM" id="SignalP"/>
    </source>
</evidence>
<sequence>MAVAALLVVTSPAAAGPKTGSAGAQNRKPSPPTDLRSDGKTCAAGTSRPYVLTATPYLSAMQSDPDQGQQSLTTWFHWWPSDGVRNGTDRVAQSAGNSSSVSAAVPEGELSDGQTYAWQARTHDGARYGAWSETCEFTVDLTPPPPPGAVTSTDYPNDAGPRGGVGIAGVFEVAPPAERPHEVVEYIYTFDSSSALTWSVQPRASDHGASITVAPPRDGVNTLSVWSKDAAGRRSQSPSTYTFRVRGPAGPAGGWNFDEADGPASDVTAHGNTITLDGGADRTTGRGGVGNALALNGSTAWAGTAGPVLIENPDTGLPTPVRTDTSFTVTARVKLTGASTTGFQTAVGADATRRSPFTLGYDAEVGKWRFSMTAADTETAESRHAYSDGSAVAGRWTHLAAAYEAPTGTLRLYVNGEPQSTTATLPSAFNASGGLTIGRRMWDGSPDSFLDGAVDDVQIYNYLESPSRFAEMAAPLPPVISFPDGEQTTTGSTITVRFDAGGDTNVTTFRYDSRAISLGADVAATEPGGTAVVTIEAGNVAGSRLLLAASVDDGGRRSGLAQAEYTVVAKWSLTGMVIDTTTWQPAAGAVVTLEPGGFQTTAGADGNYTFVDVPSGMYTISTTHCGLSASDPISISGQGDYWDVYLFPNGESPGEGCPA</sequence>
<dbReference type="Pfam" id="PF13385">
    <property type="entry name" value="Laminin_G_3"/>
    <property type="match status" value="1"/>
</dbReference>
<keyword evidence="10" id="KW-1185">Reference proteome</keyword>
<feature type="region of interest" description="Disordered" evidence="6">
    <location>
        <begin position="9"/>
        <end position="44"/>
    </location>
</feature>
<dbReference type="PANTHER" id="PTHR46943">
    <property type="entry name" value="PENTRAXIN-RELATED PROTEIN PTX3"/>
    <property type="match status" value="1"/>
</dbReference>
<name>A0A1H7C348_9ACTN</name>
<organism evidence="9 10">
    <name type="scientific">Micromonospora phaseoli</name>
    <dbReference type="NCBI Taxonomy" id="1144548"/>
    <lineage>
        <taxon>Bacteria</taxon>
        <taxon>Bacillati</taxon>
        <taxon>Actinomycetota</taxon>
        <taxon>Actinomycetes</taxon>
        <taxon>Micromonosporales</taxon>
        <taxon>Micromonosporaceae</taxon>
        <taxon>Micromonospora</taxon>
    </lineage>
</organism>
<dbReference type="Proteomes" id="UP000198707">
    <property type="component" value="Unassembled WGS sequence"/>
</dbReference>
<dbReference type="InterPro" id="IPR013320">
    <property type="entry name" value="ConA-like_dom_sf"/>
</dbReference>
<feature type="domain" description="LamG-like jellyroll fold" evidence="8">
    <location>
        <begin position="325"/>
        <end position="467"/>
    </location>
</feature>
<keyword evidence="3 7" id="KW-0732">Signal</keyword>
<feature type="region of interest" description="Disordered" evidence="6">
    <location>
        <begin position="252"/>
        <end position="271"/>
    </location>
</feature>
<comment type="catalytic activity">
    <reaction evidence="1">
        <text>Endohydrolysis of (1-&gt;4)-alpha-D-glucosidic linkages in polysaccharides containing three or more (1-&gt;4)-alpha-linked D-glucose units.</text>
        <dbReference type="EC" id="3.2.1.1"/>
    </reaction>
</comment>
<dbReference type="AlphaFoldDB" id="A0A1H7C348"/>
<dbReference type="PANTHER" id="PTHR46943:SF1">
    <property type="entry name" value="PENTRAXIN-RELATED PROTEIN PTX3"/>
    <property type="match status" value="1"/>
</dbReference>
<evidence type="ECO:0000256" key="3">
    <source>
        <dbReference type="ARBA" id="ARBA00022729"/>
    </source>
</evidence>